<accession>A0A8J6EDT2</accession>
<evidence type="ECO:0000313" key="2">
    <source>
        <dbReference type="Proteomes" id="UP000770717"/>
    </source>
</evidence>
<evidence type="ECO:0000313" key="1">
    <source>
        <dbReference type="EMBL" id="KAG9467303.1"/>
    </source>
</evidence>
<dbReference type="AlphaFoldDB" id="A0A8J6EDT2"/>
<gene>
    <name evidence="1" type="ORF">GDO78_015196</name>
</gene>
<name>A0A8J6EDT2_ELECQ</name>
<organism evidence="1 2">
    <name type="scientific">Eleutherodactylus coqui</name>
    <name type="common">Puerto Rican coqui</name>
    <dbReference type="NCBI Taxonomy" id="57060"/>
    <lineage>
        <taxon>Eukaryota</taxon>
        <taxon>Metazoa</taxon>
        <taxon>Chordata</taxon>
        <taxon>Craniata</taxon>
        <taxon>Vertebrata</taxon>
        <taxon>Euteleostomi</taxon>
        <taxon>Amphibia</taxon>
        <taxon>Batrachia</taxon>
        <taxon>Anura</taxon>
        <taxon>Neobatrachia</taxon>
        <taxon>Hyloidea</taxon>
        <taxon>Eleutherodactylidae</taxon>
        <taxon>Eleutherodactylinae</taxon>
        <taxon>Eleutherodactylus</taxon>
        <taxon>Eleutherodactylus</taxon>
    </lineage>
</organism>
<comment type="caution">
    <text evidence="1">The sequence shown here is derived from an EMBL/GenBank/DDBJ whole genome shotgun (WGS) entry which is preliminary data.</text>
</comment>
<protein>
    <submittedName>
        <fullName evidence="1">Uncharacterized protein</fullName>
    </submittedName>
</protein>
<dbReference type="Proteomes" id="UP000770717">
    <property type="component" value="Unassembled WGS sequence"/>
</dbReference>
<dbReference type="EMBL" id="WNTK01001475">
    <property type="protein sequence ID" value="KAG9467303.1"/>
    <property type="molecule type" value="Genomic_DNA"/>
</dbReference>
<sequence>MLHRYGSAIKHGFQKRPHSCLRAVPDIMIRPRSSDYQTQPMDRSGALPGRRQSCFSDLLQACSLRGIWWW</sequence>
<proteinExistence type="predicted"/>
<keyword evidence="2" id="KW-1185">Reference proteome</keyword>
<reference evidence="1" key="1">
    <citation type="thesis" date="2020" institute="ProQuest LLC" country="789 East Eisenhower Parkway, Ann Arbor, MI, USA">
        <title>Comparative Genomics and Chromosome Evolution.</title>
        <authorList>
            <person name="Mudd A.B."/>
        </authorList>
    </citation>
    <scope>NUCLEOTIDE SEQUENCE</scope>
    <source>
        <strain evidence="1">HN-11 Male</strain>
        <tissue evidence="1">Kidney and liver</tissue>
    </source>
</reference>